<evidence type="ECO:0000256" key="4">
    <source>
        <dbReference type="ARBA" id="ARBA00022692"/>
    </source>
</evidence>
<dbReference type="RefSeq" id="XP_022461728.1">
    <property type="nucleotide sequence ID" value="XM_022601941.1"/>
</dbReference>
<feature type="region of interest" description="Disordered" evidence="8">
    <location>
        <begin position="138"/>
        <end position="171"/>
    </location>
</feature>
<proteinExistence type="inferred from homology"/>
<dbReference type="GeneID" id="34523116"/>
<dbReference type="InterPro" id="IPR058533">
    <property type="entry name" value="Cation_efflux_TM"/>
</dbReference>
<dbReference type="HOGENOM" id="CLU_013430_4_0_1"/>
<evidence type="ECO:0000256" key="5">
    <source>
        <dbReference type="ARBA" id="ARBA00022833"/>
    </source>
</evidence>
<dbReference type="AlphaFoldDB" id="W6MXZ5"/>
<evidence type="ECO:0000256" key="9">
    <source>
        <dbReference type="SAM" id="Phobius"/>
    </source>
</evidence>
<dbReference type="EMBL" id="HG793131">
    <property type="protein sequence ID" value="CDK29745.1"/>
    <property type="molecule type" value="Genomic_DNA"/>
</dbReference>
<dbReference type="SUPFAM" id="SSF160240">
    <property type="entry name" value="Cation efflux protein cytoplasmic domain-like"/>
    <property type="match status" value="1"/>
</dbReference>
<dbReference type="STRING" id="1382522.W6MXZ5"/>
<dbReference type="Pfam" id="PF01545">
    <property type="entry name" value="Cation_efflux"/>
    <property type="match status" value="1"/>
</dbReference>
<keyword evidence="13" id="KW-1185">Reference proteome</keyword>
<evidence type="ECO:0000259" key="10">
    <source>
        <dbReference type="Pfam" id="PF01545"/>
    </source>
</evidence>
<feature type="domain" description="Cation efflux protein transmembrane" evidence="10">
    <location>
        <begin position="13"/>
        <end position="282"/>
    </location>
</feature>
<dbReference type="OrthoDB" id="9944568at2759"/>
<dbReference type="NCBIfam" id="TIGR01297">
    <property type="entry name" value="CDF"/>
    <property type="match status" value="1"/>
</dbReference>
<evidence type="ECO:0000256" key="2">
    <source>
        <dbReference type="ARBA" id="ARBA00008873"/>
    </source>
</evidence>
<sequence length="421" mass="45831">MPSSKEIRIYSLLVIDTAFFLLELIVGYTVHSLALVADSFHMLNDIISLLVALWAVNVSKTREADSRYTYGWQRAEILGALINAVFLLALCFTISIESIQRFISPEIITNPQLILAVGSAGLVSNLVGLVLFHEHGGHSHSHSGGNTEATGHSHSHGSHVDSEPHDDDSSADISSIWPAAVVSRLDTERTGLLDSVHDNHNHTINSSKAKNPDGKSLNMQGVFLHVLGDALGNVGVMLTALFIWKTDYSWRFYADPTVSLLITIIIFSSALPLCRTSSRILLQATPSNVVYDDVKTDILGVPGVCSVHDFHIWNLTEKLFIASLHVELSTSPEEFLQVAATIKTCLHAYGIHSVTIQPEFSLYYASKDNLPKSYLPSKSVSNSRLPDLGSADQTGYGSRDETSCMVDAAVGCNLDSCLKSL</sequence>
<dbReference type="PANTHER" id="PTHR45820">
    <property type="entry name" value="FI23527P1"/>
    <property type="match status" value="1"/>
</dbReference>
<evidence type="ECO:0000313" key="12">
    <source>
        <dbReference type="EMBL" id="CDK29745.1"/>
    </source>
</evidence>
<reference evidence="12" key="2">
    <citation type="submission" date="2014-02" db="EMBL/GenBank/DDBJ databases">
        <title>Complete DNA sequence of /Kuraishia capsulata/ illustrates novel genomic features among budding yeasts (/Saccharomycotina/).</title>
        <authorList>
            <person name="Morales L."/>
            <person name="Noel B."/>
            <person name="Porcel B."/>
            <person name="Marcet-Houben M."/>
            <person name="Hullo M-F."/>
            <person name="Sacerdot C."/>
            <person name="Tekaia F."/>
            <person name="Leh-Louis V."/>
            <person name="Despons L."/>
            <person name="Khanna V."/>
            <person name="Aury J-M."/>
            <person name="Barbe V."/>
            <person name="Couloux A."/>
            <person name="Labadie K."/>
            <person name="Pelletier E."/>
            <person name="Souciet J-L."/>
            <person name="Boekhout T."/>
            <person name="Gabaldon T."/>
            <person name="Wincker P."/>
            <person name="Dujon B."/>
        </authorList>
    </citation>
    <scope>NUCLEOTIDE SEQUENCE</scope>
    <source>
        <strain evidence="12">CBS 1993</strain>
    </source>
</reference>
<comment type="subcellular location">
    <subcellularLocation>
        <location evidence="1">Membrane</location>
        <topology evidence="1">Multi-pass membrane protein</topology>
    </subcellularLocation>
</comment>
<dbReference type="GO" id="GO:0006882">
    <property type="term" value="P:intracellular zinc ion homeostasis"/>
    <property type="evidence" value="ECO:0007669"/>
    <property type="project" value="TreeGrafter"/>
</dbReference>
<keyword evidence="4 9" id="KW-0812">Transmembrane</keyword>
<feature type="transmembrane region" description="Helical" evidence="9">
    <location>
        <begin position="256"/>
        <end position="274"/>
    </location>
</feature>
<dbReference type="Pfam" id="PF16916">
    <property type="entry name" value="ZT_dimer"/>
    <property type="match status" value="1"/>
</dbReference>
<feature type="transmembrane region" description="Helical" evidence="9">
    <location>
        <begin position="222"/>
        <end position="244"/>
    </location>
</feature>
<feature type="transmembrane region" description="Helical" evidence="9">
    <location>
        <begin position="40"/>
        <end position="56"/>
    </location>
</feature>
<organism evidence="12 13">
    <name type="scientific">Kuraishia capsulata CBS 1993</name>
    <dbReference type="NCBI Taxonomy" id="1382522"/>
    <lineage>
        <taxon>Eukaryota</taxon>
        <taxon>Fungi</taxon>
        <taxon>Dikarya</taxon>
        <taxon>Ascomycota</taxon>
        <taxon>Saccharomycotina</taxon>
        <taxon>Pichiomycetes</taxon>
        <taxon>Pichiales</taxon>
        <taxon>Pichiaceae</taxon>
        <taxon>Kuraishia</taxon>
    </lineage>
</organism>
<evidence type="ECO:0000313" key="13">
    <source>
        <dbReference type="Proteomes" id="UP000019384"/>
    </source>
</evidence>
<gene>
    <name evidence="12" type="ORF">KUCA_T00005738001</name>
</gene>
<dbReference type="GO" id="GO:0000329">
    <property type="term" value="C:fungal-type vacuole membrane"/>
    <property type="evidence" value="ECO:0007669"/>
    <property type="project" value="TreeGrafter"/>
</dbReference>
<keyword evidence="6 9" id="KW-1133">Transmembrane helix</keyword>
<evidence type="ECO:0000256" key="7">
    <source>
        <dbReference type="ARBA" id="ARBA00023136"/>
    </source>
</evidence>
<keyword evidence="7 9" id="KW-0472">Membrane</keyword>
<evidence type="ECO:0000256" key="6">
    <source>
        <dbReference type="ARBA" id="ARBA00022989"/>
    </source>
</evidence>
<keyword evidence="5" id="KW-0862">Zinc</keyword>
<feature type="transmembrane region" description="Helical" evidence="9">
    <location>
        <begin position="12"/>
        <end position="34"/>
    </location>
</feature>
<evidence type="ECO:0000256" key="3">
    <source>
        <dbReference type="ARBA" id="ARBA00022448"/>
    </source>
</evidence>
<dbReference type="InterPro" id="IPR002524">
    <property type="entry name" value="Cation_efflux"/>
</dbReference>
<feature type="domain" description="Cation efflux protein cytoplasmic" evidence="11">
    <location>
        <begin position="286"/>
        <end position="359"/>
    </location>
</feature>
<accession>W6MXZ5</accession>
<dbReference type="PANTHER" id="PTHR45820:SF4">
    <property type="entry name" value="ZINC TRANSPORTER 63C, ISOFORM F"/>
    <property type="match status" value="1"/>
</dbReference>
<dbReference type="GO" id="GO:0005385">
    <property type="term" value="F:zinc ion transmembrane transporter activity"/>
    <property type="evidence" value="ECO:0007669"/>
    <property type="project" value="TreeGrafter"/>
</dbReference>
<comment type="similarity">
    <text evidence="2">Belongs to the cation diffusion facilitator (CDF) transporter (TC 2.A.4) family. SLC30A subfamily.</text>
</comment>
<dbReference type="InterPro" id="IPR027469">
    <property type="entry name" value="Cation_efflux_TMD_sf"/>
</dbReference>
<evidence type="ECO:0000259" key="11">
    <source>
        <dbReference type="Pfam" id="PF16916"/>
    </source>
</evidence>
<protein>
    <submittedName>
        <fullName evidence="12">Uncharacterized protein</fullName>
    </submittedName>
</protein>
<reference evidence="12" key="1">
    <citation type="submission" date="2013-12" db="EMBL/GenBank/DDBJ databases">
        <authorList>
            <person name="Genoscope - CEA"/>
        </authorList>
    </citation>
    <scope>NUCLEOTIDE SEQUENCE</scope>
    <source>
        <strain evidence="12">CBS 1993</strain>
    </source>
</reference>
<dbReference type="InterPro" id="IPR027470">
    <property type="entry name" value="Cation_efflux_CTD"/>
</dbReference>
<dbReference type="SUPFAM" id="SSF161111">
    <property type="entry name" value="Cation efflux protein transmembrane domain-like"/>
    <property type="match status" value="1"/>
</dbReference>
<dbReference type="Gene3D" id="1.20.1510.10">
    <property type="entry name" value="Cation efflux protein transmembrane domain"/>
    <property type="match status" value="1"/>
</dbReference>
<feature type="transmembrane region" description="Helical" evidence="9">
    <location>
        <begin position="77"/>
        <end position="100"/>
    </location>
</feature>
<evidence type="ECO:0000256" key="8">
    <source>
        <dbReference type="SAM" id="MobiDB-lite"/>
    </source>
</evidence>
<feature type="transmembrane region" description="Helical" evidence="9">
    <location>
        <begin position="112"/>
        <end position="132"/>
    </location>
</feature>
<name>W6MXZ5_9ASCO</name>
<dbReference type="Proteomes" id="UP000019384">
    <property type="component" value="Unassembled WGS sequence"/>
</dbReference>
<dbReference type="InterPro" id="IPR036837">
    <property type="entry name" value="Cation_efflux_CTD_sf"/>
</dbReference>
<evidence type="ECO:0000256" key="1">
    <source>
        <dbReference type="ARBA" id="ARBA00004141"/>
    </source>
</evidence>
<keyword evidence="3" id="KW-0813">Transport</keyword>